<feature type="compositionally biased region" description="Basic residues" evidence="1">
    <location>
        <begin position="830"/>
        <end position="840"/>
    </location>
</feature>
<name>A0AA38GY29_TAXCH</name>
<feature type="region of interest" description="Disordered" evidence="1">
    <location>
        <begin position="713"/>
        <end position="851"/>
    </location>
</feature>
<feature type="compositionally biased region" description="Basic and acidic residues" evidence="1">
    <location>
        <begin position="23"/>
        <end position="40"/>
    </location>
</feature>
<evidence type="ECO:0000313" key="4">
    <source>
        <dbReference type="Proteomes" id="UP000824469"/>
    </source>
</evidence>
<feature type="non-terminal residue" evidence="3">
    <location>
        <position position="1003"/>
    </location>
</feature>
<feature type="region of interest" description="Disordered" evidence="1">
    <location>
        <begin position="1"/>
        <end position="61"/>
    </location>
</feature>
<proteinExistence type="predicted"/>
<feature type="domain" description="SANTA" evidence="2">
    <location>
        <begin position="81"/>
        <end position="179"/>
    </location>
</feature>
<feature type="compositionally biased region" description="Basic residues" evidence="1">
    <location>
        <begin position="793"/>
        <end position="803"/>
    </location>
</feature>
<reference evidence="3 4" key="1">
    <citation type="journal article" date="2021" name="Nat. Plants">
        <title>The Taxus genome provides insights into paclitaxel biosynthesis.</title>
        <authorList>
            <person name="Xiong X."/>
            <person name="Gou J."/>
            <person name="Liao Q."/>
            <person name="Li Y."/>
            <person name="Zhou Q."/>
            <person name="Bi G."/>
            <person name="Li C."/>
            <person name="Du R."/>
            <person name="Wang X."/>
            <person name="Sun T."/>
            <person name="Guo L."/>
            <person name="Liang H."/>
            <person name="Lu P."/>
            <person name="Wu Y."/>
            <person name="Zhang Z."/>
            <person name="Ro D.K."/>
            <person name="Shang Y."/>
            <person name="Huang S."/>
            <person name="Yan J."/>
        </authorList>
    </citation>
    <scope>NUCLEOTIDE SEQUENCE [LARGE SCALE GENOMIC DNA]</scope>
    <source>
        <strain evidence="3">Ta-2019</strain>
    </source>
</reference>
<dbReference type="InterPro" id="IPR015216">
    <property type="entry name" value="SANTA"/>
</dbReference>
<dbReference type="EMBL" id="JAHRHJ020000001">
    <property type="protein sequence ID" value="KAH9329380.1"/>
    <property type="molecule type" value="Genomic_DNA"/>
</dbReference>
<dbReference type="PANTHER" id="PTHR35311">
    <property type="entry name" value="KINETOCHORE-ASSOCIATED PROTEIN KNL-2 HOMOLOG"/>
    <property type="match status" value="1"/>
</dbReference>
<accession>A0AA38GY29</accession>
<feature type="compositionally biased region" description="Polar residues" evidence="1">
    <location>
        <begin position="473"/>
        <end position="484"/>
    </location>
</feature>
<dbReference type="Proteomes" id="UP000824469">
    <property type="component" value="Unassembled WGS sequence"/>
</dbReference>
<feature type="compositionally biased region" description="Low complexity" evidence="1">
    <location>
        <begin position="762"/>
        <end position="779"/>
    </location>
</feature>
<dbReference type="OMA" id="NLVACEI"/>
<feature type="region of interest" description="Disordered" evidence="1">
    <location>
        <begin position="242"/>
        <end position="273"/>
    </location>
</feature>
<dbReference type="InterPro" id="IPR053090">
    <property type="entry name" value="Centromere_KNL-2_homolog"/>
</dbReference>
<gene>
    <name evidence="3" type="ORF">KI387_001488</name>
</gene>
<feature type="compositionally biased region" description="Polar residues" evidence="1">
    <location>
        <begin position="493"/>
        <end position="503"/>
    </location>
</feature>
<dbReference type="Pfam" id="PF09133">
    <property type="entry name" value="SANTA"/>
    <property type="match status" value="1"/>
</dbReference>
<protein>
    <recommendedName>
        <fullName evidence="2">SANTA domain-containing protein</fullName>
    </recommendedName>
</protein>
<dbReference type="PANTHER" id="PTHR35311:SF1">
    <property type="entry name" value="PROTEIN EMBRYO DEFECTIVE 1674"/>
    <property type="match status" value="1"/>
</dbReference>
<feature type="compositionally biased region" description="Polar residues" evidence="1">
    <location>
        <begin position="818"/>
        <end position="827"/>
    </location>
</feature>
<organism evidence="3 4">
    <name type="scientific">Taxus chinensis</name>
    <name type="common">Chinese yew</name>
    <name type="synonym">Taxus wallichiana var. chinensis</name>
    <dbReference type="NCBI Taxonomy" id="29808"/>
    <lineage>
        <taxon>Eukaryota</taxon>
        <taxon>Viridiplantae</taxon>
        <taxon>Streptophyta</taxon>
        <taxon>Embryophyta</taxon>
        <taxon>Tracheophyta</taxon>
        <taxon>Spermatophyta</taxon>
        <taxon>Pinopsida</taxon>
        <taxon>Pinidae</taxon>
        <taxon>Conifers II</taxon>
        <taxon>Cupressales</taxon>
        <taxon>Taxaceae</taxon>
        <taxon>Taxus</taxon>
    </lineage>
</organism>
<evidence type="ECO:0000256" key="1">
    <source>
        <dbReference type="SAM" id="MobiDB-lite"/>
    </source>
</evidence>
<feature type="compositionally biased region" description="Polar residues" evidence="1">
    <location>
        <begin position="246"/>
        <end position="257"/>
    </location>
</feature>
<dbReference type="AlphaFoldDB" id="A0AA38GY29"/>
<evidence type="ECO:0000259" key="2">
    <source>
        <dbReference type="Pfam" id="PF09133"/>
    </source>
</evidence>
<evidence type="ECO:0000313" key="3">
    <source>
        <dbReference type="EMBL" id="KAH9329380.1"/>
    </source>
</evidence>
<feature type="region of interest" description="Disordered" evidence="1">
    <location>
        <begin position="473"/>
        <end position="507"/>
    </location>
</feature>
<keyword evidence="4" id="KW-1185">Reference proteome</keyword>
<feature type="compositionally biased region" description="Low complexity" evidence="1">
    <location>
        <begin position="714"/>
        <end position="727"/>
    </location>
</feature>
<sequence length="1003" mass="112252">MQCKSSSSMDYLFESQHSPRPRAPNERQCDKGTKGHEFFQRFHTPPSPSSSMYERSHQHSSTKFDTRVSGYINPTAWRKQVYLYQWYLTRVGGDHPENGNAQNGGQVALEGYTTSDLLDHKKFRTAPIESRIEKCKLRTVDGLYIQLMGAIDEQCTYNNGFPIPVIHFFLTGFPFNWNQLISTCYSQPSLNTSALPASKEKEYAWQEKDETLKYYYSGIHMEDMGAGKSSLLEPKEKMSKLKENVSKVTSPRESSVRCSKRGRHGSQPIQSSKQLKCDNLRKKREPKVFSPFVGLPENANVSKESGCKLPLGSDTASVKTEEMTPEKMYLGTETHDRFDRDDVLTESGSKLLRKSLNFSVSQEDEDSVEGKKSAMKYRVFRSMKETSESKKQIDCESLLVEAKSAQTVHPVTKESGSENQTNGHFFSAEDNVHQQIDKNEAKQLPTMYVYLEQFENNCTSGEITLKNQITVSESPDTNFKTGKSISRDRSHTNRNGTNKSSHASRGELCGEITEVAVRKMSDAEHETHCETVISRRALGKKCKNFTQSPSNPEFRVTPSKIISSRTDGKGQLESDCSAVEAIDFDIMCMKEDVLYVSAENKTSSLPGKNLNNAVNRPVKQANMSGLKRGELPKNRTRCTDQPCELSNAFVCNHITVNDGVMLKSNDMDATCGSNRYQVSTEIEHGMASKHHTEICDDNIQMKEDVVTVAAENYSSSLPENKSSSLPENYLNSDVNKPVKQVNRSGTRQKGRPKKETLHTDQSPLSENKSSSLSENNLNSDVNKHVKQVNRSGTRQKGRPKKGTLHTDQSPEPSKAFVCSQTTANDGVNRSGKRKGGRPKKGTLYTDQSPEPSKAFVCSQTTANDGVMLKRKDIDATCGTNPYQVASEIKHGMASKHYIENGDNCRERNGDGEEGSVKTPNTITEINMRTQTSKRQLVDLQPLPPRRVHTTPEEVSKAFGLKISRSGRLLIPPLAYWCNQKVAYDLDRGLIAIFDASSQRNTDN</sequence>
<comment type="caution">
    <text evidence="3">The sequence shown here is derived from an EMBL/GenBank/DDBJ whole genome shotgun (WGS) entry which is preliminary data.</text>
</comment>